<dbReference type="RefSeq" id="WP_002702949.1">
    <property type="nucleotide sequence ID" value="NZ_AGRW01000038.1"/>
</dbReference>
<evidence type="ECO:0000256" key="1">
    <source>
        <dbReference type="SAM" id="SignalP"/>
    </source>
</evidence>
<dbReference type="eggNOG" id="COG0791">
    <property type="taxonomic scope" value="Bacteria"/>
</dbReference>
<accession>H7EIQ8</accession>
<keyword evidence="4" id="KW-1185">Reference proteome</keyword>
<dbReference type="PATRIC" id="fig|907348.3.peg.716"/>
<protein>
    <recommendedName>
        <fullName evidence="2">Peptidase M15C domain-containing protein</fullName>
    </recommendedName>
</protein>
<evidence type="ECO:0000259" key="2">
    <source>
        <dbReference type="Pfam" id="PF13539"/>
    </source>
</evidence>
<dbReference type="OrthoDB" id="9799970at2"/>
<dbReference type="GO" id="GO:0008233">
    <property type="term" value="F:peptidase activity"/>
    <property type="evidence" value="ECO:0007669"/>
    <property type="project" value="InterPro"/>
</dbReference>
<dbReference type="InterPro" id="IPR039561">
    <property type="entry name" value="Peptidase_M15C"/>
</dbReference>
<dbReference type="EMBL" id="AGRW01000038">
    <property type="protein sequence ID" value="EIC02486.1"/>
    <property type="molecule type" value="Genomic_DNA"/>
</dbReference>
<reference evidence="3 4" key="1">
    <citation type="submission" date="2011-09" db="EMBL/GenBank/DDBJ databases">
        <title>The draft genome of Treponema saccharophilum DSM 2985.</title>
        <authorList>
            <consortium name="US DOE Joint Genome Institute (JGI-PGF)"/>
            <person name="Lucas S."/>
            <person name="Copeland A."/>
            <person name="Lapidus A."/>
            <person name="Glavina del Rio T."/>
            <person name="Dalin E."/>
            <person name="Tice H."/>
            <person name="Bruce D."/>
            <person name="Goodwin L."/>
            <person name="Pitluck S."/>
            <person name="Peters L."/>
            <person name="Kyrpides N."/>
            <person name="Mavromatis K."/>
            <person name="Ivanova N."/>
            <person name="Markowitz V."/>
            <person name="Cheng J.-F."/>
            <person name="Hugenholtz P."/>
            <person name="Woyke T."/>
            <person name="Wu D."/>
            <person name="Gronow S."/>
            <person name="Wellnitz S."/>
            <person name="Brambilla E."/>
            <person name="Klenk H.-P."/>
            <person name="Eisen J.A."/>
        </authorList>
    </citation>
    <scope>NUCLEOTIDE SEQUENCE [LARGE SCALE GENOMIC DNA]</scope>
    <source>
        <strain evidence="3 4">DSM 2985</strain>
    </source>
</reference>
<proteinExistence type="predicted"/>
<gene>
    <name evidence="3" type="ORF">TresaDRAFT_2364</name>
</gene>
<name>H7EIQ8_9SPIR</name>
<dbReference type="Pfam" id="PF13539">
    <property type="entry name" value="Peptidase_M15_4"/>
    <property type="match status" value="1"/>
</dbReference>
<comment type="caution">
    <text evidence="3">The sequence shown here is derived from an EMBL/GenBank/DDBJ whole genome shotgun (WGS) entry which is preliminary data.</text>
</comment>
<feature type="domain" description="Peptidase M15C" evidence="2">
    <location>
        <begin position="222"/>
        <end position="300"/>
    </location>
</feature>
<dbReference type="AlphaFoldDB" id="H7EIQ8"/>
<dbReference type="SUPFAM" id="SSF55166">
    <property type="entry name" value="Hedgehog/DD-peptidase"/>
    <property type="match status" value="1"/>
</dbReference>
<organism evidence="3 4">
    <name type="scientific">Treponema saccharophilum DSM 2985</name>
    <dbReference type="NCBI Taxonomy" id="907348"/>
    <lineage>
        <taxon>Bacteria</taxon>
        <taxon>Pseudomonadati</taxon>
        <taxon>Spirochaetota</taxon>
        <taxon>Spirochaetia</taxon>
        <taxon>Spirochaetales</taxon>
        <taxon>Treponemataceae</taxon>
        <taxon>Treponema</taxon>
    </lineage>
</organism>
<sequence length="312" mass="36978">MRLSLFSKKTVLVVVSAFLLITGAEAAVSFQTIRTHYFPPADLKLFESCYPDVIFDKSYDTEMHDWKLVVTARESEKSNKSKSAVFYWADGRMLPKEEMKEKQIWWSLLYNYDKELRDPETYTEEEVAELRVYGTKESQMNTAGSPMFFFDFLYDAYSQKTIERHIIKTTFLGKKTKIHERIAPHLKRVEERILAKKGDADVKSFIDTLTSADAYFWRQIANTTRKSFHSYGIAIDILPKRLYGKQTYWQWAKAWYGDNWMKTPLSERWMPPKIVRDIFESEGFIWGGKWTVWDTMHFEYHPELIKWNGITH</sequence>
<dbReference type="InterPro" id="IPR009045">
    <property type="entry name" value="Zn_M74/Hedgehog-like"/>
</dbReference>
<keyword evidence="1" id="KW-0732">Signal</keyword>
<feature type="chain" id="PRO_5003608684" description="Peptidase M15C domain-containing protein" evidence="1">
    <location>
        <begin position="27"/>
        <end position="312"/>
    </location>
</feature>
<feature type="signal peptide" evidence="1">
    <location>
        <begin position="1"/>
        <end position="26"/>
    </location>
</feature>
<evidence type="ECO:0000313" key="3">
    <source>
        <dbReference type="EMBL" id="EIC02486.1"/>
    </source>
</evidence>
<dbReference type="Proteomes" id="UP000003571">
    <property type="component" value="Unassembled WGS sequence"/>
</dbReference>
<dbReference type="Gene3D" id="3.30.1380.10">
    <property type="match status" value="1"/>
</dbReference>
<dbReference type="STRING" id="907348.TresaDRAFT_2364"/>
<evidence type="ECO:0000313" key="4">
    <source>
        <dbReference type="Proteomes" id="UP000003571"/>
    </source>
</evidence>